<dbReference type="Proteomes" id="UP000002612">
    <property type="component" value="Plasmid pE33L466"/>
</dbReference>
<sequence>MNMKKVVLASALGFAALVGTNLPGLEATKASAAVETNTVTIEGPVIEVGEHDFYIKSPEYNEDFDNLVRVEVDSNANVKVGDYVKATGYMLRNFSAYMTATKVEKVNAVKMLQNHETLHEGEYNPVIEAYEYEIGHVVDVFTDTESGVTSVLFEYTGRDGEKLEIEVRLQKGQEFHVGDKVKVHMVNAWRGVSLGGFVIFGGIEKVNY</sequence>
<dbReference type="EMBL" id="CP000040">
    <property type="protein sequence ID" value="AAY60316.1"/>
    <property type="molecule type" value="Genomic_DNA"/>
</dbReference>
<proteinExistence type="predicted"/>
<evidence type="ECO:0000313" key="1">
    <source>
        <dbReference type="EMBL" id="AAY60316.1"/>
    </source>
</evidence>
<dbReference type="RefSeq" id="WP_001056373.1">
    <property type="nucleotide sequence ID" value="NC_007103.1"/>
</dbReference>
<dbReference type="InterPro" id="IPR059208">
    <property type="entry name" value="ATP_synth_asu_put"/>
</dbReference>
<dbReference type="PATRIC" id="fig|288681.22.peg.5659"/>
<dbReference type="NCBIfam" id="NF005260">
    <property type="entry name" value="PRK06763.1"/>
    <property type="match status" value="1"/>
</dbReference>
<protein>
    <recommendedName>
        <fullName evidence="3">ATP F0F1 synthase subunit alpha</fullName>
    </recommendedName>
</protein>
<dbReference type="AlphaFoldDB" id="Q4V1U1"/>
<reference evidence="2" key="1">
    <citation type="journal article" date="2006" name="J. Bacteriol.">
        <title>Pathogenomic sequence analysis of Bacillus cereus and Bacillus thuringiensis isolates closely related to Bacillus anthracis.</title>
        <authorList>
            <person name="Han C.S."/>
            <person name="Xie G."/>
            <person name="Challacombe J.F."/>
            <person name="Altherr M.R."/>
            <person name="Bhotika S.S."/>
            <person name="Brown N."/>
            <person name="Bruce D."/>
            <person name="Campbell C.S."/>
            <person name="Campbell M.L."/>
            <person name="Chen J."/>
            <person name="Chertkov O."/>
            <person name="Cleland C."/>
            <person name="Dimitrijevic M."/>
            <person name="Doggett N.A."/>
            <person name="Fawcett J.J."/>
            <person name="Glavina T."/>
            <person name="Goodwin L.A."/>
            <person name="Green L.D."/>
            <person name="Hill K.K."/>
            <person name="Hitchcock P."/>
            <person name="Jackson P.J."/>
            <person name="Keim P."/>
            <person name="Kewalramani A.R."/>
            <person name="Longmire J."/>
            <person name="Lucas S."/>
            <person name="Malfatti S."/>
            <person name="McMurry K."/>
            <person name="Meincke L.J."/>
            <person name="Misra M."/>
            <person name="Moseman B.L."/>
            <person name="Mundt M."/>
            <person name="Munk A.C."/>
            <person name="Okinaka R.T."/>
            <person name="Parson-Quintana B."/>
            <person name="Reilly L.P."/>
            <person name="Richardson P."/>
            <person name="Robinson D.L."/>
            <person name="Rubin E."/>
            <person name="Saunders E."/>
            <person name="Tapia R."/>
            <person name="Tesmer J.G."/>
            <person name="Thayer N."/>
            <person name="Thompson L.S."/>
            <person name="Tice H."/>
            <person name="Ticknor L.O."/>
            <person name="Wills P.L."/>
            <person name="Brettin T.S."/>
            <person name="Gilna P."/>
        </authorList>
    </citation>
    <scope>NUCLEOTIDE SEQUENCE [LARGE SCALE GENOMIC DNA]</scope>
    <source>
        <strain evidence="2">ZK / E33L</strain>
        <plasmid evidence="2">pE33L466</plasmid>
    </source>
</reference>
<keyword evidence="1" id="KW-0614">Plasmid</keyword>
<dbReference type="KEGG" id="bcz:pE33L466_0156"/>
<organism evidence="1 2">
    <name type="scientific">Bacillus cereus (strain ZK / E33L)</name>
    <dbReference type="NCBI Taxonomy" id="288681"/>
    <lineage>
        <taxon>Bacteria</taxon>
        <taxon>Bacillati</taxon>
        <taxon>Bacillota</taxon>
        <taxon>Bacilli</taxon>
        <taxon>Bacillales</taxon>
        <taxon>Bacillaceae</taxon>
        <taxon>Bacillus</taxon>
        <taxon>Bacillus cereus group</taxon>
    </lineage>
</organism>
<evidence type="ECO:0008006" key="3">
    <source>
        <dbReference type="Google" id="ProtNLM"/>
    </source>
</evidence>
<accession>Q4V1U1</accession>
<geneLocation type="plasmid" evidence="1 2">
    <name>pE33L466</name>
</geneLocation>
<gene>
    <name evidence="1" type="ordered locus">pE33L466_0156</name>
</gene>
<evidence type="ECO:0000313" key="2">
    <source>
        <dbReference type="Proteomes" id="UP000002612"/>
    </source>
</evidence>
<name>Q4V1U1_BACCZ</name>